<evidence type="ECO:0000256" key="5">
    <source>
        <dbReference type="ARBA" id="ARBA00022833"/>
    </source>
</evidence>
<keyword evidence="9" id="KW-0539">Nucleus</keyword>
<feature type="domain" description="C2H2-type" evidence="13">
    <location>
        <begin position="240"/>
        <end position="267"/>
    </location>
</feature>
<dbReference type="PROSITE" id="PS51915">
    <property type="entry name" value="ZAD"/>
    <property type="match status" value="1"/>
</dbReference>
<keyword evidence="4 10" id="KW-0863">Zinc-finger</keyword>
<dbReference type="PANTHER" id="PTHR16515">
    <property type="entry name" value="PR DOMAIN ZINC FINGER PROTEIN"/>
    <property type="match status" value="1"/>
</dbReference>
<evidence type="ECO:0000256" key="2">
    <source>
        <dbReference type="ARBA" id="ARBA00022723"/>
    </source>
</evidence>
<keyword evidence="6" id="KW-0805">Transcription regulation</keyword>
<evidence type="ECO:0000256" key="10">
    <source>
        <dbReference type="PROSITE-ProRule" id="PRU00042"/>
    </source>
</evidence>
<evidence type="ECO:0000256" key="11">
    <source>
        <dbReference type="PROSITE-ProRule" id="PRU01263"/>
    </source>
</evidence>
<feature type="region of interest" description="Disordered" evidence="12">
    <location>
        <begin position="922"/>
        <end position="962"/>
    </location>
</feature>
<feature type="compositionally biased region" description="Acidic residues" evidence="12">
    <location>
        <begin position="937"/>
        <end position="962"/>
    </location>
</feature>
<dbReference type="GO" id="GO:0008270">
    <property type="term" value="F:zinc ion binding"/>
    <property type="evidence" value="ECO:0007669"/>
    <property type="project" value="UniProtKB-UniRule"/>
</dbReference>
<sequence>MSFAFKIDKALKANLYKICRLCGIDRDDKYDILDADTDNQEPVDCDEELKLHQKIIQCIGITVCKEDKMPQSACGLCVDKINDFYEFREMCYATDVQTRKLLGLKVGVQKKIVDVKPCIEIKEEVGVKRGRKRKSDEIIAKVDSSTDIKRETVPIMLGNKKQRLNELPPDTKKKGKFGRIADKALKPKEEIKEEPMDMEKPSTTNTKYRHVCNICDQGFVSRLKLDQHIAAIHTPNIPRYICTACNETIKKTNDIKSHQLWHKLSKTPYICGHCGQSLISSYAYSRHLRDHTVEIPQNLWVLDRECPQCHQTFLTNFLYNTHPCAVRTKKCAGCNRQLRNEVEYQRHAAHCAKVYLNYSKHIPVAALAAESTICIKNENEVEAAAAEAFVRNAGISLDMTPIVSLTRISTPEIIAASHGTTTTEYSNDSTGILLDDAKMSGKKGSKKGVSRKDLKRVDNLLKSTLDVLVSIKHEPEVHVEIDSETPAPSDETAKTGEESAVTSDVGFINGDNFHHGDDDDDDDGNNKIDDESQAASGHTTDVAIKLEPVEDGFVHNDLQIKQEANDIYNENPSPTTKMPVLKLKIKKEHGTLNSSIVEEQNVRVEKKKKKKKRKDAIRSKDKFLDENEVLPVDGSLHENSEGAGDSLTNQIFLRPIKQEQLGETDEEYEGNKLESNESVHTETTVMTTIPIPQFQITAISSGVEFASSTEGEANDEPSEAATTTRTAHVQEEDEDIKPNKAELDRLFEITNVSCGVQMDQEPESEIDKEADCNTENSNPKVPVTSMAQRKSPKTIHKVVRHKFSEQKVVTQSRSARAFKSTSGVSKTIVNTNSGIAESNLGNVHQIQIKPEPVDRGYEDIFNAYESATNSSAAETLQSSMREIAEQDYINKIDFATIQIKQEKDIEVSDVEMTNTHIVGNAVLNGKRSNGGESQYCENDEDSDSVDNEETDDDEDDDDNDDDWVGIKKVVEEKREYRELEMPPLLSTEVQESNENVHVSQSTFPTRNLKVSLIEIADDFSSVGHALESGNVEQNTSECVLNNTTSLNEPITSALLVPPLMITGIYSQSDGGVPVKSPQTNVAVTPHSEIECAHGENEPIVEMPTLKITSVIAGCSNSFVDLPQDYNQLIEKTPPQFAGQLSKVDDVSEHRDSINEVTGTYPEARTMSFEVNQNKDGLLDAQPFSDVRTETEGSSQTILHTNIASNSAQNHPAELLGESLVEEEQNFLNQEVVEAQAIQRLIHDSDQPIPLIAPAQNVEEAENLMNESVAEAQLQQRQEPQAEFHTGGNMSLLTSVQECCDSASGSVEGCSQIGRLNHTFLLDETNINEIAENNNNANIERELQDEATTTASSNTVNSIDSDTDRRSNTDIRDTQTTDIT</sequence>
<keyword evidence="8" id="KW-0804">Transcription</keyword>
<dbReference type="GO" id="GO:0010468">
    <property type="term" value="P:regulation of gene expression"/>
    <property type="evidence" value="ECO:0007669"/>
    <property type="project" value="TreeGrafter"/>
</dbReference>
<dbReference type="InterPro" id="IPR036236">
    <property type="entry name" value="Znf_C2H2_sf"/>
</dbReference>
<proteinExistence type="predicted"/>
<dbReference type="Pfam" id="PF07776">
    <property type="entry name" value="zf-AD"/>
    <property type="match status" value="1"/>
</dbReference>
<reference evidence="15" key="2">
    <citation type="journal article" date="2015" name="Gigascience">
        <title>Reconstructing a comprehensive transcriptome assembly of a white-pupal translocated strain of the pest fruit fly Bactrocera cucurbitae.</title>
        <authorList>
            <person name="Sim S.B."/>
            <person name="Calla B."/>
            <person name="Hall B."/>
            <person name="DeRego T."/>
            <person name="Geib S.M."/>
        </authorList>
    </citation>
    <scope>NUCLEOTIDE SEQUENCE</scope>
</reference>
<evidence type="ECO:0000256" key="3">
    <source>
        <dbReference type="ARBA" id="ARBA00022737"/>
    </source>
</evidence>
<feature type="compositionally biased region" description="Basic and acidic residues" evidence="12">
    <location>
        <begin position="669"/>
        <end position="680"/>
    </location>
</feature>
<feature type="binding site" evidence="11">
    <location>
        <position position="22"/>
    </location>
    <ligand>
        <name>Zn(2+)</name>
        <dbReference type="ChEBI" id="CHEBI:29105"/>
    </ligand>
</feature>
<dbReference type="SMART" id="SM00355">
    <property type="entry name" value="ZnF_C2H2"/>
    <property type="match status" value="4"/>
</dbReference>
<evidence type="ECO:0000256" key="8">
    <source>
        <dbReference type="ARBA" id="ARBA00023163"/>
    </source>
</evidence>
<feature type="domain" description="C2H2-type" evidence="13">
    <location>
        <begin position="210"/>
        <end position="238"/>
    </location>
</feature>
<feature type="binding site" evidence="11">
    <location>
        <position position="19"/>
    </location>
    <ligand>
        <name>Zn(2+)</name>
        <dbReference type="ChEBI" id="CHEBI:29105"/>
    </ligand>
</feature>
<feature type="compositionally biased region" description="Polar residues" evidence="12">
    <location>
        <begin position="926"/>
        <end position="936"/>
    </location>
</feature>
<feature type="region of interest" description="Disordered" evidence="12">
    <location>
        <begin position="660"/>
        <end position="680"/>
    </location>
</feature>
<evidence type="ECO:0000256" key="1">
    <source>
        <dbReference type="ARBA" id="ARBA00004123"/>
    </source>
</evidence>
<gene>
    <name evidence="15" type="primary">ZNF837</name>
    <name evidence="15" type="ORF">g.24574</name>
</gene>
<evidence type="ECO:0000256" key="7">
    <source>
        <dbReference type="ARBA" id="ARBA00023125"/>
    </source>
</evidence>
<keyword evidence="7" id="KW-0238">DNA-binding</keyword>
<dbReference type="Gene3D" id="3.30.160.60">
    <property type="entry name" value="Classic Zinc Finger"/>
    <property type="match status" value="2"/>
</dbReference>
<dbReference type="InterPro" id="IPR013087">
    <property type="entry name" value="Znf_C2H2_type"/>
</dbReference>
<keyword evidence="5 11" id="KW-0862">Zinc</keyword>
<dbReference type="PANTHER" id="PTHR16515:SF49">
    <property type="entry name" value="GASTRULA ZINC FINGER PROTEIN XLCGF49.1-LIKE-RELATED"/>
    <property type="match status" value="1"/>
</dbReference>
<feature type="region of interest" description="Disordered" evidence="12">
    <location>
        <begin position="770"/>
        <end position="791"/>
    </location>
</feature>
<dbReference type="Gene3D" id="3.40.1800.20">
    <property type="match status" value="1"/>
</dbReference>
<feature type="compositionally biased region" description="Basic and acidic residues" evidence="12">
    <location>
        <begin position="1361"/>
        <end position="1379"/>
    </location>
</feature>
<feature type="region of interest" description="Disordered" evidence="12">
    <location>
        <begin position="705"/>
        <end position="734"/>
    </location>
</feature>
<dbReference type="GO" id="GO:0003677">
    <property type="term" value="F:DNA binding"/>
    <property type="evidence" value="ECO:0007669"/>
    <property type="project" value="UniProtKB-KW"/>
</dbReference>
<keyword evidence="2 11" id="KW-0479">Metal-binding</keyword>
<feature type="region of interest" description="Disordered" evidence="12">
    <location>
        <begin position="1345"/>
        <end position="1379"/>
    </location>
</feature>
<feature type="region of interest" description="Disordered" evidence="12">
    <location>
        <begin position="478"/>
        <end position="541"/>
    </location>
</feature>
<dbReference type="GO" id="GO:0005634">
    <property type="term" value="C:nucleus"/>
    <property type="evidence" value="ECO:0007669"/>
    <property type="project" value="UniProtKB-SubCell"/>
</dbReference>
<dbReference type="PROSITE" id="PS00028">
    <property type="entry name" value="ZINC_FINGER_C2H2_1"/>
    <property type="match status" value="3"/>
</dbReference>
<evidence type="ECO:0000256" key="6">
    <source>
        <dbReference type="ARBA" id="ARBA00023015"/>
    </source>
</evidence>
<feature type="domain" description="ZAD" evidence="14">
    <location>
        <begin position="17"/>
        <end position="101"/>
    </location>
</feature>
<dbReference type="SMART" id="SM00868">
    <property type="entry name" value="zf-AD"/>
    <property type="match status" value="2"/>
</dbReference>
<evidence type="ECO:0000256" key="9">
    <source>
        <dbReference type="ARBA" id="ARBA00023242"/>
    </source>
</evidence>
<evidence type="ECO:0000259" key="13">
    <source>
        <dbReference type="PROSITE" id="PS50157"/>
    </source>
</evidence>
<feature type="compositionally biased region" description="Low complexity" evidence="12">
    <location>
        <begin position="1346"/>
        <end position="1357"/>
    </location>
</feature>
<name>A0A0A1XCI9_ZEUCU</name>
<dbReference type="SUPFAM" id="SSF57716">
    <property type="entry name" value="Glucocorticoid receptor-like (DNA-binding domain)"/>
    <property type="match status" value="1"/>
</dbReference>
<reference evidence="15" key="1">
    <citation type="submission" date="2014-11" db="EMBL/GenBank/DDBJ databases">
        <authorList>
            <person name="Geib S."/>
        </authorList>
    </citation>
    <scope>NUCLEOTIDE SEQUENCE</scope>
</reference>
<keyword evidence="3" id="KW-0677">Repeat</keyword>
<dbReference type="InterPro" id="IPR012934">
    <property type="entry name" value="Znf_AD"/>
</dbReference>
<dbReference type="PROSITE" id="PS50157">
    <property type="entry name" value="ZINC_FINGER_C2H2_2"/>
    <property type="match status" value="3"/>
</dbReference>
<dbReference type="InterPro" id="IPR050331">
    <property type="entry name" value="Zinc_finger"/>
</dbReference>
<protein>
    <submittedName>
        <fullName evidence="15">Zinc finger protein 837</fullName>
    </submittedName>
</protein>
<comment type="subcellular location">
    <subcellularLocation>
        <location evidence="1">Nucleus</location>
    </subcellularLocation>
</comment>
<evidence type="ECO:0000256" key="12">
    <source>
        <dbReference type="SAM" id="MobiDB-lite"/>
    </source>
</evidence>
<feature type="binding site" evidence="11">
    <location>
        <position position="77"/>
    </location>
    <ligand>
        <name>Zn(2+)</name>
        <dbReference type="ChEBI" id="CHEBI:29105"/>
    </ligand>
</feature>
<evidence type="ECO:0000256" key="4">
    <source>
        <dbReference type="ARBA" id="ARBA00022771"/>
    </source>
</evidence>
<evidence type="ECO:0000313" key="15">
    <source>
        <dbReference type="EMBL" id="JAD09134.1"/>
    </source>
</evidence>
<dbReference type="SUPFAM" id="SSF57667">
    <property type="entry name" value="beta-beta-alpha zinc fingers"/>
    <property type="match status" value="1"/>
</dbReference>
<organism evidence="15">
    <name type="scientific">Zeugodacus cucurbitae</name>
    <name type="common">Melon fruit fly</name>
    <name type="synonym">Bactrocera cucurbitae</name>
    <dbReference type="NCBI Taxonomy" id="28588"/>
    <lineage>
        <taxon>Eukaryota</taxon>
        <taxon>Metazoa</taxon>
        <taxon>Ecdysozoa</taxon>
        <taxon>Arthropoda</taxon>
        <taxon>Hexapoda</taxon>
        <taxon>Insecta</taxon>
        <taxon>Pterygota</taxon>
        <taxon>Neoptera</taxon>
        <taxon>Endopterygota</taxon>
        <taxon>Diptera</taxon>
        <taxon>Brachycera</taxon>
        <taxon>Muscomorpha</taxon>
        <taxon>Tephritoidea</taxon>
        <taxon>Tephritidae</taxon>
        <taxon>Zeugodacus</taxon>
        <taxon>Zeugodacus</taxon>
    </lineage>
</organism>
<feature type="binding site" evidence="11">
    <location>
        <position position="74"/>
    </location>
    <ligand>
        <name>Zn(2+)</name>
        <dbReference type="ChEBI" id="CHEBI:29105"/>
    </ligand>
</feature>
<dbReference type="EMBL" id="GBXI01005158">
    <property type="protein sequence ID" value="JAD09134.1"/>
    <property type="molecule type" value="Transcribed_RNA"/>
</dbReference>
<evidence type="ECO:0000259" key="14">
    <source>
        <dbReference type="PROSITE" id="PS51915"/>
    </source>
</evidence>
<accession>A0A0A1XCI9</accession>
<feature type="domain" description="C2H2-type" evidence="13">
    <location>
        <begin position="269"/>
        <end position="296"/>
    </location>
</feature>